<accession>A0A8S5MN39</accession>
<name>A0A8S5MN39_9CAUD</name>
<evidence type="ECO:0000259" key="1">
    <source>
        <dbReference type="Pfam" id="PF25223"/>
    </source>
</evidence>
<organism evidence="2">
    <name type="scientific">Myoviridae sp. ctI7W9</name>
    <dbReference type="NCBI Taxonomy" id="2826636"/>
    <lineage>
        <taxon>Viruses</taxon>
        <taxon>Duplodnaviria</taxon>
        <taxon>Heunggongvirae</taxon>
        <taxon>Uroviricota</taxon>
        <taxon>Caudoviricetes</taxon>
    </lineage>
</organism>
<dbReference type="Gene3D" id="1.20.58.1880">
    <property type="match status" value="1"/>
</dbReference>
<dbReference type="Pfam" id="PF25223">
    <property type="entry name" value="DUF7841"/>
    <property type="match status" value="1"/>
</dbReference>
<dbReference type="InterPro" id="IPR057163">
    <property type="entry name" value="DUF7841"/>
</dbReference>
<reference evidence="2" key="1">
    <citation type="journal article" date="2021" name="Proc. Natl. Acad. Sci. U.S.A.">
        <title>A Catalog of Tens of Thousands of Viruses from Human Metagenomes Reveals Hidden Associations with Chronic Diseases.</title>
        <authorList>
            <person name="Tisza M.J."/>
            <person name="Buck C.B."/>
        </authorList>
    </citation>
    <scope>NUCLEOTIDE SEQUENCE</scope>
    <source>
        <strain evidence="2">CtI7W9</strain>
    </source>
</reference>
<proteinExistence type="predicted"/>
<feature type="domain" description="DUF7841" evidence="1">
    <location>
        <begin position="53"/>
        <end position="141"/>
    </location>
</feature>
<protein>
    <recommendedName>
        <fullName evidence="1">DUF7841 domain-containing protein</fullName>
    </recommendedName>
</protein>
<sequence length="143" mass="16929">MSFKEIIRLISERHTDMTEVTDALSDMMHTVKDRLPEVYRETMYCLEEIAYRITPEEARQIVKGMRPYGQKWDYDTIKAFLATKGITAVCKYYLCMNMYYNDSHDTAEMVGRGEDPEFYFSLAKDFINDIDGKDFKVEKYFTT</sequence>
<dbReference type="EMBL" id="BK014941">
    <property type="protein sequence ID" value="DAD83789.1"/>
    <property type="molecule type" value="Genomic_DNA"/>
</dbReference>
<evidence type="ECO:0000313" key="2">
    <source>
        <dbReference type="EMBL" id="DAD83789.1"/>
    </source>
</evidence>